<comment type="subcellular location">
    <subcellularLocation>
        <location evidence="1">Golgi apparatus membrane</location>
        <topology evidence="1">Multi-pass membrane protein</topology>
    </subcellularLocation>
</comment>
<dbReference type="HOGENOM" id="CLU_036019_2_0_1"/>
<dbReference type="InterPro" id="IPR013657">
    <property type="entry name" value="SCL35B1-4/HUT1"/>
</dbReference>
<dbReference type="PhylomeDB" id="B4J0G6"/>
<dbReference type="EMBL" id="CH916366">
    <property type="protein sequence ID" value="EDV96802.1"/>
    <property type="molecule type" value="Genomic_DNA"/>
</dbReference>
<dbReference type="Proteomes" id="UP000001070">
    <property type="component" value="Unassembled WGS sequence"/>
</dbReference>
<feature type="transmembrane region" description="Helical" evidence="10">
    <location>
        <begin position="75"/>
        <end position="92"/>
    </location>
</feature>
<dbReference type="GO" id="GO:0046964">
    <property type="term" value="F:3'-phosphoadenosine 5'-phosphosulfate transmembrane transporter activity"/>
    <property type="evidence" value="ECO:0007669"/>
    <property type="project" value="TreeGrafter"/>
</dbReference>
<evidence type="ECO:0000256" key="5">
    <source>
        <dbReference type="ARBA" id="ARBA00022989"/>
    </source>
</evidence>
<organism evidence="12">
    <name type="scientific">Drosophila grimshawi</name>
    <name type="common">Hawaiian fruit fly</name>
    <name type="synonym">Idiomyia grimshawi</name>
    <dbReference type="NCBI Taxonomy" id="7222"/>
    <lineage>
        <taxon>Eukaryota</taxon>
        <taxon>Metazoa</taxon>
        <taxon>Ecdysozoa</taxon>
        <taxon>Arthropoda</taxon>
        <taxon>Hexapoda</taxon>
        <taxon>Insecta</taxon>
        <taxon>Pterygota</taxon>
        <taxon>Neoptera</taxon>
        <taxon>Endopterygota</taxon>
        <taxon>Diptera</taxon>
        <taxon>Brachycera</taxon>
        <taxon>Muscomorpha</taxon>
        <taxon>Ephydroidea</taxon>
        <taxon>Drosophilidae</taxon>
        <taxon>Drosophila</taxon>
        <taxon>Hawaiian Drosophila</taxon>
    </lineage>
</organism>
<keyword evidence="5 10" id="KW-1133">Transmembrane helix</keyword>
<evidence type="ECO:0000313" key="11">
    <source>
        <dbReference type="EMBL" id="EDV96802.1"/>
    </source>
</evidence>
<keyword evidence="12" id="KW-1185">Reference proteome</keyword>
<dbReference type="KEGG" id="dgr:6556405"/>
<dbReference type="GO" id="GO:0000139">
    <property type="term" value="C:Golgi membrane"/>
    <property type="evidence" value="ECO:0007669"/>
    <property type="project" value="UniProtKB-SubCell"/>
</dbReference>
<keyword evidence="6 10" id="KW-0472">Membrane</keyword>
<dbReference type="GO" id="GO:0005789">
    <property type="term" value="C:endoplasmic reticulum membrane"/>
    <property type="evidence" value="ECO:0007669"/>
    <property type="project" value="TreeGrafter"/>
</dbReference>
<evidence type="ECO:0000256" key="9">
    <source>
        <dbReference type="ARBA" id="ARBA00042729"/>
    </source>
</evidence>
<feature type="transmembrane region" description="Helical" evidence="10">
    <location>
        <begin position="104"/>
        <end position="123"/>
    </location>
</feature>
<proteinExistence type="inferred from homology"/>
<feature type="transmembrane region" description="Helical" evidence="10">
    <location>
        <begin position="303"/>
        <end position="324"/>
    </location>
</feature>
<evidence type="ECO:0000256" key="2">
    <source>
        <dbReference type="ARBA" id="ARBA00010694"/>
    </source>
</evidence>
<evidence type="ECO:0000256" key="8">
    <source>
        <dbReference type="ARBA" id="ARBA00041866"/>
    </source>
</evidence>
<evidence type="ECO:0000256" key="10">
    <source>
        <dbReference type="SAM" id="Phobius"/>
    </source>
</evidence>
<dbReference type="FunCoup" id="B4J0G6">
    <property type="interactions" value="1179"/>
</dbReference>
<keyword evidence="3" id="KW-0813">Transport</keyword>
<sequence>MLGGSRPVDNDGHNVISINNSNNISNGITINDAPPLPPVATQRKASSTSKSPPPPPGEMRILCFDLTRYNRTTQFLLSCSGVFILYIIYGYLQELIFTVEGFKPYGWFLTLVQFGYYIGFGLVERRLEAYRTMDATLWNVEPAPRCIPLRTYFVLAGLTLGTMGLSNSSLGYLNYPTQVIFKCCKLIPVLVGSIIIQGKRYGPLDFAAATAMCIGLAWFTLADSQMSPNFNPLGVAMISGALLCDAVIGNLQEKAMREHKAPSSEVVFYSYGLGFVYLFVVMLITGNFFSGFAFCLAHPMETFGYGFLFSLSGYLGIQFVLALVRSSGAPLAATVTTARKAVTIAFSFLLFSKPFTVQYIWSGLIVVLGIYLNVYSKKNKLTFTDLQHRLKQFSARLSRSPSRKFLIEV</sequence>
<dbReference type="InParanoid" id="B4J0G6"/>
<dbReference type="PANTHER" id="PTHR10778:SF8">
    <property type="entry name" value="ADENOSINE 3'-PHOSPHO 5'-PHOSPHOSULFATE TRANSPORTER 2"/>
    <property type="match status" value="1"/>
</dbReference>
<comment type="similarity">
    <text evidence="2">Belongs to the nucleotide-sugar transporter family. SLC35B subfamily.</text>
</comment>
<keyword evidence="4 10" id="KW-0812">Transmembrane</keyword>
<dbReference type="Pfam" id="PF08449">
    <property type="entry name" value="UAA"/>
    <property type="match status" value="1"/>
</dbReference>
<dbReference type="eggNOG" id="KOG1582">
    <property type="taxonomic scope" value="Eukaryota"/>
</dbReference>
<dbReference type="AlphaFoldDB" id="B4J0G6"/>
<dbReference type="OMA" id="YNRTTQF"/>
<feature type="transmembrane region" description="Helical" evidence="10">
    <location>
        <begin position="272"/>
        <end position="297"/>
    </location>
</feature>
<reference evidence="11 12" key="1">
    <citation type="journal article" date="2007" name="Nature">
        <title>Evolution of genes and genomes on the Drosophila phylogeny.</title>
        <authorList>
            <consortium name="Drosophila 12 Genomes Consortium"/>
            <person name="Clark A.G."/>
            <person name="Eisen M.B."/>
            <person name="Smith D.R."/>
            <person name="Bergman C.M."/>
            <person name="Oliver B."/>
            <person name="Markow T.A."/>
            <person name="Kaufman T.C."/>
            <person name="Kellis M."/>
            <person name="Gelbart W."/>
            <person name="Iyer V.N."/>
            <person name="Pollard D.A."/>
            <person name="Sackton T.B."/>
            <person name="Larracuente A.M."/>
            <person name="Singh N.D."/>
            <person name="Abad J.P."/>
            <person name="Abt D.N."/>
            <person name="Adryan B."/>
            <person name="Aguade M."/>
            <person name="Akashi H."/>
            <person name="Anderson W.W."/>
            <person name="Aquadro C.F."/>
            <person name="Ardell D.H."/>
            <person name="Arguello R."/>
            <person name="Artieri C.G."/>
            <person name="Barbash D.A."/>
            <person name="Barker D."/>
            <person name="Barsanti P."/>
            <person name="Batterham P."/>
            <person name="Batzoglou S."/>
            <person name="Begun D."/>
            <person name="Bhutkar A."/>
            <person name="Blanco E."/>
            <person name="Bosak S.A."/>
            <person name="Bradley R.K."/>
            <person name="Brand A.D."/>
            <person name="Brent M.R."/>
            <person name="Brooks A.N."/>
            <person name="Brown R.H."/>
            <person name="Butlin R.K."/>
            <person name="Caggese C."/>
            <person name="Calvi B.R."/>
            <person name="Bernardo de Carvalho A."/>
            <person name="Caspi A."/>
            <person name="Castrezana S."/>
            <person name="Celniker S.E."/>
            <person name="Chang J.L."/>
            <person name="Chapple C."/>
            <person name="Chatterji S."/>
            <person name="Chinwalla A."/>
            <person name="Civetta A."/>
            <person name="Clifton S.W."/>
            <person name="Comeron J.M."/>
            <person name="Costello J.C."/>
            <person name="Coyne J.A."/>
            <person name="Daub J."/>
            <person name="David R.G."/>
            <person name="Delcher A.L."/>
            <person name="Delehaunty K."/>
            <person name="Do C.B."/>
            <person name="Ebling H."/>
            <person name="Edwards K."/>
            <person name="Eickbush T."/>
            <person name="Evans J.D."/>
            <person name="Filipski A."/>
            <person name="Findeiss S."/>
            <person name="Freyhult E."/>
            <person name="Fulton L."/>
            <person name="Fulton R."/>
            <person name="Garcia A.C."/>
            <person name="Gardiner A."/>
            <person name="Garfield D.A."/>
            <person name="Garvin B.E."/>
            <person name="Gibson G."/>
            <person name="Gilbert D."/>
            <person name="Gnerre S."/>
            <person name="Godfrey J."/>
            <person name="Good R."/>
            <person name="Gotea V."/>
            <person name="Gravely B."/>
            <person name="Greenberg A.J."/>
            <person name="Griffiths-Jones S."/>
            <person name="Gross S."/>
            <person name="Guigo R."/>
            <person name="Gustafson E.A."/>
            <person name="Haerty W."/>
            <person name="Hahn M.W."/>
            <person name="Halligan D.L."/>
            <person name="Halpern A.L."/>
            <person name="Halter G.M."/>
            <person name="Han M.V."/>
            <person name="Heger A."/>
            <person name="Hillier L."/>
            <person name="Hinrichs A.S."/>
            <person name="Holmes I."/>
            <person name="Hoskins R.A."/>
            <person name="Hubisz M.J."/>
            <person name="Hultmark D."/>
            <person name="Huntley M.A."/>
            <person name="Jaffe D.B."/>
            <person name="Jagadeeshan S."/>
            <person name="Jeck W.R."/>
            <person name="Johnson J."/>
            <person name="Jones C.D."/>
            <person name="Jordan W.C."/>
            <person name="Karpen G.H."/>
            <person name="Kataoka E."/>
            <person name="Keightley P.D."/>
            <person name="Kheradpour P."/>
            <person name="Kirkness E.F."/>
            <person name="Koerich L.B."/>
            <person name="Kristiansen K."/>
            <person name="Kudrna D."/>
            <person name="Kulathinal R.J."/>
            <person name="Kumar S."/>
            <person name="Kwok R."/>
            <person name="Lander E."/>
            <person name="Langley C.H."/>
            <person name="Lapoint R."/>
            <person name="Lazzaro B.P."/>
            <person name="Lee S.J."/>
            <person name="Levesque L."/>
            <person name="Li R."/>
            <person name="Lin C.F."/>
            <person name="Lin M.F."/>
            <person name="Lindblad-Toh K."/>
            <person name="Llopart A."/>
            <person name="Long M."/>
            <person name="Low L."/>
            <person name="Lozovsky E."/>
            <person name="Lu J."/>
            <person name="Luo M."/>
            <person name="Machado C.A."/>
            <person name="Makalowski W."/>
            <person name="Marzo M."/>
            <person name="Matsuda M."/>
            <person name="Matzkin L."/>
            <person name="McAllister B."/>
            <person name="McBride C.S."/>
            <person name="McKernan B."/>
            <person name="McKernan K."/>
            <person name="Mendez-Lago M."/>
            <person name="Minx P."/>
            <person name="Mollenhauer M.U."/>
            <person name="Montooth K."/>
            <person name="Mount S.M."/>
            <person name="Mu X."/>
            <person name="Myers E."/>
            <person name="Negre B."/>
            <person name="Newfeld S."/>
            <person name="Nielsen R."/>
            <person name="Noor M.A."/>
            <person name="O'Grady P."/>
            <person name="Pachter L."/>
            <person name="Papaceit M."/>
            <person name="Parisi M.J."/>
            <person name="Parisi M."/>
            <person name="Parts L."/>
            <person name="Pedersen J.S."/>
            <person name="Pesole G."/>
            <person name="Phillippy A.M."/>
            <person name="Ponting C.P."/>
            <person name="Pop M."/>
            <person name="Porcelli D."/>
            <person name="Powell J.R."/>
            <person name="Prohaska S."/>
            <person name="Pruitt K."/>
            <person name="Puig M."/>
            <person name="Quesneville H."/>
            <person name="Ram K.R."/>
            <person name="Rand D."/>
            <person name="Rasmussen M.D."/>
            <person name="Reed L.K."/>
            <person name="Reenan R."/>
            <person name="Reily A."/>
            <person name="Remington K.A."/>
            <person name="Rieger T.T."/>
            <person name="Ritchie M.G."/>
            <person name="Robin C."/>
            <person name="Rogers Y.H."/>
            <person name="Rohde C."/>
            <person name="Rozas J."/>
            <person name="Rubenfield M.J."/>
            <person name="Ruiz A."/>
            <person name="Russo S."/>
            <person name="Salzberg S.L."/>
            <person name="Sanchez-Gracia A."/>
            <person name="Saranga D.J."/>
            <person name="Sato H."/>
            <person name="Schaeffer S.W."/>
            <person name="Schatz M.C."/>
            <person name="Schlenke T."/>
            <person name="Schwartz R."/>
            <person name="Segarra C."/>
            <person name="Singh R.S."/>
            <person name="Sirot L."/>
            <person name="Sirota M."/>
            <person name="Sisneros N.B."/>
            <person name="Smith C.D."/>
            <person name="Smith T.F."/>
            <person name="Spieth J."/>
            <person name="Stage D.E."/>
            <person name="Stark A."/>
            <person name="Stephan W."/>
            <person name="Strausberg R.L."/>
            <person name="Strempel S."/>
            <person name="Sturgill D."/>
            <person name="Sutton G."/>
            <person name="Sutton G.G."/>
            <person name="Tao W."/>
            <person name="Teichmann S."/>
            <person name="Tobari Y.N."/>
            <person name="Tomimura Y."/>
            <person name="Tsolas J.M."/>
            <person name="Valente V.L."/>
            <person name="Venter E."/>
            <person name="Venter J.C."/>
            <person name="Vicario S."/>
            <person name="Vieira F.G."/>
            <person name="Vilella A.J."/>
            <person name="Villasante A."/>
            <person name="Walenz B."/>
            <person name="Wang J."/>
            <person name="Wasserman M."/>
            <person name="Watts T."/>
            <person name="Wilson D."/>
            <person name="Wilson R.K."/>
            <person name="Wing R.A."/>
            <person name="Wolfner M.F."/>
            <person name="Wong A."/>
            <person name="Wong G.K."/>
            <person name="Wu C.I."/>
            <person name="Wu G."/>
            <person name="Yamamoto D."/>
            <person name="Yang H.P."/>
            <person name="Yang S.P."/>
            <person name="Yorke J.A."/>
            <person name="Yoshida K."/>
            <person name="Zdobnov E."/>
            <person name="Zhang P."/>
            <person name="Zhang Y."/>
            <person name="Zimin A.V."/>
            <person name="Baldwin J."/>
            <person name="Abdouelleil A."/>
            <person name="Abdulkadir J."/>
            <person name="Abebe A."/>
            <person name="Abera B."/>
            <person name="Abreu J."/>
            <person name="Acer S.C."/>
            <person name="Aftuck L."/>
            <person name="Alexander A."/>
            <person name="An P."/>
            <person name="Anderson E."/>
            <person name="Anderson S."/>
            <person name="Arachi H."/>
            <person name="Azer M."/>
            <person name="Bachantsang P."/>
            <person name="Barry A."/>
            <person name="Bayul T."/>
            <person name="Berlin A."/>
            <person name="Bessette D."/>
            <person name="Bloom T."/>
            <person name="Blye J."/>
            <person name="Boguslavskiy L."/>
            <person name="Bonnet C."/>
            <person name="Boukhgalter B."/>
            <person name="Bourzgui I."/>
            <person name="Brown A."/>
            <person name="Cahill P."/>
            <person name="Channer S."/>
            <person name="Cheshatsang Y."/>
            <person name="Chuda L."/>
            <person name="Citroen M."/>
            <person name="Collymore A."/>
            <person name="Cooke P."/>
            <person name="Costello M."/>
            <person name="D'Aco K."/>
            <person name="Daza R."/>
            <person name="De Haan G."/>
            <person name="DeGray S."/>
            <person name="DeMaso C."/>
            <person name="Dhargay N."/>
            <person name="Dooley K."/>
            <person name="Dooley E."/>
            <person name="Doricent M."/>
            <person name="Dorje P."/>
            <person name="Dorjee K."/>
            <person name="Dupes A."/>
            <person name="Elong R."/>
            <person name="Falk J."/>
            <person name="Farina A."/>
            <person name="Faro S."/>
            <person name="Ferguson D."/>
            <person name="Fisher S."/>
            <person name="Foley C.D."/>
            <person name="Franke A."/>
            <person name="Friedrich D."/>
            <person name="Gadbois L."/>
            <person name="Gearin G."/>
            <person name="Gearin C.R."/>
            <person name="Giannoukos G."/>
            <person name="Goode T."/>
            <person name="Graham J."/>
            <person name="Grandbois E."/>
            <person name="Grewal S."/>
            <person name="Gyaltsen K."/>
            <person name="Hafez N."/>
            <person name="Hagos B."/>
            <person name="Hall J."/>
            <person name="Henson C."/>
            <person name="Hollinger A."/>
            <person name="Honan T."/>
            <person name="Huard M.D."/>
            <person name="Hughes L."/>
            <person name="Hurhula B."/>
            <person name="Husby M.E."/>
            <person name="Kamat A."/>
            <person name="Kanga B."/>
            <person name="Kashin S."/>
            <person name="Khazanovich D."/>
            <person name="Kisner P."/>
            <person name="Lance K."/>
            <person name="Lara M."/>
            <person name="Lee W."/>
            <person name="Lennon N."/>
            <person name="Letendre F."/>
            <person name="LeVine R."/>
            <person name="Lipovsky A."/>
            <person name="Liu X."/>
            <person name="Liu J."/>
            <person name="Liu S."/>
            <person name="Lokyitsang T."/>
            <person name="Lokyitsang Y."/>
            <person name="Lubonja R."/>
            <person name="Lui A."/>
            <person name="MacDonald P."/>
            <person name="Magnisalis V."/>
            <person name="Maru K."/>
            <person name="Matthews C."/>
            <person name="McCusker W."/>
            <person name="McDonough S."/>
            <person name="Mehta T."/>
            <person name="Meldrim J."/>
            <person name="Meneus L."/>
            <person name="Mihai O."/>
            <person name="Mihalev A."/>
            <person name="Mihova T."/>
            <person name="Mittelman R."/>
            <person name="Mlenga V."/>
            <person name="Montmayeur A."/>
            <person name="Mulrain L."/>
            <person name="Navidi A."/>
            <person name="Naylor J."/>
            <person name="Negash T."/>
            <person name="Nguyen T."/>
            <person name="Nguyen N."/>
            <person name="Nicol R."/>
            <person name="Norbu C."/>
            <person name="Norbu N."/>
            <person name="Novod N."/>
            <person name="O'Neill B."/>
            <person name="Osman S."/>
            <person name="Markiewicz E."/>
            <person name="Oyono O.L."/>
            <person name="Patti C."/>
            <person name="Phunkhang P."/>
            <person name="Pierre F."/>
            <person name="Priest M."/>
            <person name="Raghuraman S."/>
            <person name="Rege F."/>
            <person name="Reyes R."/>
            <person name="Rise C."/>
            <person name="Rogov P."/>
            <person name="Ross K."/>
            <person name="Ryan E."/>
            <person name="Settipalli S."/>
            <person name="Shea T."/>
            <person name="Sherpa N."/>
            <person name="Shi L."/>
            <person name="Shih D."/>
            <person name="Sparrow T."/>
            <person name="Spaulding J."/>
            <person name="Stalker J."/>
            <person name="Stange-Thomann N."/>
            <person name="Stavropoulos S."/>
            <person name="Stone C."/>
            <person name="Strader C."/>
            <person name="Tesfaye S."/>
            <person name="Thomson T."/>
            <person name="Thoulutsang Y."/>
            <person name="Thoulutsang D."/>
            <person name="Topham K."/>
            <person name="Topping I."/>
            <person name="Tsamla T."/>
            <person name="Vassiliev H."/>
            <person name="Vo A."/>
            <person name="Wangchuk T."/>
            <person name="Wangdi T."/>
            <person name="Weiand M."/>
            <person name="Wilkinson J."/>
            <person name="Wilson A."/>
            <person name="Yadav S."/>
            <person name="Young G."/>
            <person name="Yu Q."/>
            <person name="Zembek L."/>
            <person name="Zhong D."/>
            <person name="Zimmer A."/>
            <person name="Zwirko Z."/>
            <person name="Jaffe D.B."/>
            <person name="Alvarez P."/>
            <person name="Brockman W."/>
            <person name="Butler J."/>
            <person name="Chin C."/>
            <person name="Gnerre S."/>
            <person name="Grabherr M."/>
            <person name="Kleber M."/>
            <person name="Mauceli E."/>
            <person name="MacCallum I."/>
        </authorList>
    </citation>
    <scope>NUCLEOTIDE SEQUENCE [LARGE SCALE GENOMIC DNA]</scope>
    <source>
        <strain evidence="12">Tucson 15287-2541.00</strain>
    </source>
</reference>
<evidence type="ECO:0000256" key="6">
    <source>
        <dbReference type="ARBA" id="ARBA00023136"/>
    </source>
</evidence>
<dbReference type="PANTHER" id="PTHR10778">
    <property type="entry name" value="SOLUTE CARRIER FAMILY 35 MEMBER B"/>
    <property type="match status" value="1"/>
</dbReference>
<feature type="transmembrane region" description="Helical" evidence="10">
    <location>
        <begin position="203"/>
        <end position="221"/>
    </location>
</feature>
<gene>
    <name evidence="11" type="primary">Dgri\GH16468</name>
    <name evidence="11" type="ORF">Dgri_GH16468</name>
</gene>
<evidence type="ECO:0000256" key="7">
    <source>
        <dbReference type="ARBA" id="ARBA00039669"/>
    </source>
</evidence>
<evidence type="ECO:0000256" key="3">
    <source>
        <dbReference type="ARBA" id="ARBA00022448"/>
    </source>
</evidence>
<evidence type="ECO:0000256" key="1">
    <source>
        <dbReference type="ARBA" id="ARBA00004653"/>
    </source>
</evidence>
<evidence type="ECO:0000256" key="4">
    <source>
        <dbReference type="ARBA" id="ARBA00022692"/>
    </source>
</evidence>
<dbReference type="STRING" id="7222.B4J0G6"/>
<evidence type="ECO:0000313" key="12">
    <source>
        <dbReference type="Proteomes" id="UP000001070"/>
    </source>
</evidence>
<name>B4J0G6_DROGR</name>
<protein>
    <recommendedName>
        <fullName evidence="7">Adenosine 3'-phospho 5'-phosphosulfate transporter 2</fullName>
    </recommendedName>
    <alternativeName>
        <fullName evidence="8">PAPS transporter 2</fullName>
    </alternativeName>
    <alternativeName>
        <fullName evidence="9">Solute carrier family 35 member B3 homolog</fullName>
    </alternativeName>
</protein>
<dbReference type="OrthoDB" id="438495at2759"/>
<accession>B4J0G6</accession>
<feature type="transmembrane region" description="Helical" evidence="10">
    <location>
        <begin position="357"/>
        <end position="375"/>
    </location>
</feature>